<keyword evidence="3" id="KW-0812">Transmembrane</keyword>
<keyword evidence="5" id="KW-0472">Membrane</keyword>
<keyword evidence="2" id="KW-0813">Transport</keyword>
<dbReference type="PANTHER" id="PTHR43791:SF19">
    <property type="entry name" value="TRANSPORTER, PUTATIVE (AFU_ORTHOLOGUE AFUA_1G01812)-RELATED"/>
    <property type="match status" value="1"/>
</dbReference>
<evidence type="ECO:0000256" key="1">
    <source>
        <dbReference type="ARBA" id="ARBA00004141"/>
    </source>
</evidence>
<comment type="caution">
    <text evidence="7">The sequence shown here is derived from an EMBL/GenBank/DDBJ whole genome shotgun (WGS) entry which is preliminary data.</text>
</comment>
<dbReference type="Proteomes" id="UP000676336">
    <property type="component" value="Unassembled WGS sequence"/>
</dbReference>
<evidence type="ECO:0000256" key="4">
    <source>
        <dbReference type="ARBA" id="ARBA00022989"/>
    </source>
</evidence>
<evidence type="ECO:0000256" key="3">
    <source>
        <dbReference type="ARBA" id="ARBA00022692"/>
    </source>
</evidence>
<sequence>MDKQLKPSIELHESGSNDENLELVEFKPIQVQAESSTSVVNKIPANRTNDDPKDKKLLRKLDLHIIPAMTLLYLICFLDRVNIGQAKLNGLTTTLNLSSIQYNNCLSA</sequence>
<dbReference type="PANTHER" id="PTHR43791">
    <property type="entry name" value="PERMEASE-RELATED"/>
    <property type="match status" value="1"/>
</dbReference>
<comment type="subcellular location">
    <subcellularLocation>
        <location evidence="1">Membrane</location>
        <topology evidence="1">Multi-pass membrane protein</topology>
    </subcellularLocation>
</comment>
<evidence type="ECO:0000313" key="8">
    <source>
        <dbReference type="Proteomes" id="UP000676336"/>
    </source>
</evidence>
<dbReference type="EMBL" id="CAJOBH010232862">
    <property type="protein sequence ID" value="CAF5078103.1"/>
    <property type="molecule type" value="Genomic_DNA"/>
</dbReference>
<organism evidence="7 8">
    <name type="scientific">Rotaria magnacalcarata</name>
    <dbReference type="NCBI Taxonomy" id="392030"/>
    <lineage>
        <taxon>Eukaryota</taxon>
        <taxon>Metazoa</taxon>
        <taxon>Spiralia</taxon>
        <taxon>Gnathifera</taxon>
        <taxon>Rotifera</taxon>
        <taxon>Eurotatoria</taxon>
        <taxon>Bdelloidea</taxon>
        <taxon>Philodinida</taxon>
        <taxon>Philodinidae</taxon>
        <taxon>Rotaria</taxon>
    </lineage>
</organism>
<evidence type="ECO:0000256" key="2">
    <source>
        <dbReference type="ARBA" id="ARBA00022448"/>
    </source>
</evidence>
<dbReference type="EMBL" id="CAJOBI010313407">
    <property type="protein sequence ID" value="CAF5173077.1"/>
    <property type="molecule type" value="Genomic_DNA"/>
</dbReference>
<evidence type="ECO:0000256" key="5">
    <source>
        <dbReference type="ARBA" id="ARBA00023136"/>
    </source>
</evidence>
<accession>A0A8S3GYP6</accession>
<evidence type="ECO:0000313" key="7">
    <source>
        <dbReference type="EMBL" id="CAF5173077.1"/>
    </source>
</evidence>
<name>A0A8S3GYP6_9BILA</name>
<feature type="non-terminal residue" evidence="7">
    <location>
        <position position="108"/>
    </location>
</feature>
<dbReference type="Proteomes" id="UP000681967">
    <property type="component" value="Unassembled WGS sequence"/>
</dbReference>
<dbReference type="SUPFAM" id="SSF103473">
    <property type="entry name" value="MFS general substrate transporter"/>
    <property type="match status" value="1"/>
</dbReference>
<gene>
    <name evidence="6" type="ORF">BYL167_LOCUS61563</name>
    <name evidence="7" type="ORF">SMN809_LOCUS66454</name>
</gene>
<dbReference type="AlphaFoldDB" id="A0A8S3GYP6"/>
<proteinExistence type="predicted"/>
<protein>
    <submittedName>
        <fullName evidence="7">Uncharacterized protein</fullName>
    </submittedName>
</protein>
<dbReference type="InterPro" id="IPR036259">
    <property type="entry name" value="MFS_trans_sf"/>
</dbReference>
<dbReference type="GO" id="GO:0016020">
    <property type="term" value="C:membrane"/>
    <property type="evidence" value="ECO:0007669"/>
    <property type="project" value="UniProtKB-SubCell"/>
</dbReference>
<evidence type="ECO:0000313" key="6">
    <source>
        <dbReference type="EMBL" id="CAF5078103.1"/>
    </source>
</evidence>
<keyword evidence="4" id="KW-1133">Transmembrane helix</keyword>
<reference evidence="7" key="1">
    <citation type="submission" date="2021-02" db="EMBL/GenBank/DDBJ databases">
        <authorList>
            <person name="Nowell W R."/>
        </authorList>
    </citation>
    <scope>NUCLEOTIDE SEQUENCE</scope>
</reference>
<dbReference type="GO" id="GO:0022857">
    <property type="term" value="F:transmembrane transporter activity"/>
    <property type="evidence" value="ECO:0007669"/>
    <property type="project" value="TreeGrafter"/>
</dbReference>